<accession>A0ABY5L6E8</accession>
<dbReference type="InterPro" id="IPR018551">
    <property type="entry name" value="DUF2007"/>
</dbReference>
<dbReference type="RefSeq" id="WP_256505778.1">
    <property type="nucleotide sequence ID" value="NZ_CP101740.1"/>
</dbReference>
<reference evidence="2" key="1">
    <citation type="submission" date="2022-07" db="EMBL/GenBank/DDBJ databases">
        <title>Sphingomonas sp. nov., a novel bacterium isolated from the north slope of the Mount Everest.</title>
        <authorList>
            <person name="Cui X."/>
            <person name="Liu Y."/>
        </authorList>
    </citation>
    <scope>NUCLEOTIDE SEQUENCE</scope>
    <source>
        <strain evidence="2">S5-59</strain>
    </source>
</reference>
<evidence type="ECO:0000313" key="2">
    <source>
        <dbReference type="EMBL" id="UUL82012.1"/>
    </source>
</evidence>
<proteinExistence type="predicted"/>
<evidence type="ECO:0000259" key="1">
    <source>
        <dbReference type="Pfam" id="PF09413"/>
    </source>
</evidence>
<sequence length="71" mass="7527">MALAEVGRFNRIEAHILIGRLEAEGIPAISFDGEMSLGEGSALLIPVRVMVDEDDLAEARAIVAAAQASYD</sequence>
<feature type="domain" description="DUF2007" evidence="1">
    <location>
        <begin position="8"/>
        <end position="66"/>
    </location>
</feature>
<evidence type="ECO:0000313" key="3">
    <source>
        <dbReference type="Proteomes" id="UP001058533"/>
    </source>
</evidence>
<keyword evidence="3" id="KW-1185">Reference proteome</keyword>
<dbReference type="Gene3D" id="3.30.70.790">
    <property type="entry name" value="UreE, C-terminal domain"/>
    <property type="match status" value="1"/>
</dbReference>
<dbReference type="Pfam" id="PF09413">
    <property type="entry name" value="DUF2007"/>
    <property type="match status" value="1"/>
</dbReference>
<gene>
    <name evidence="2" type="ORF">NMP03_12570</name>
</gene>
<dbReference type="Proteomes" id="UP001058533">
    <property type="component" value="Chromosome"/>
</dbReference>
<protein>
    <submittedName>
        <fullName evidence="2">DUF2007 domain-containing protein</fullName>
    </submittedName>
</protein>
<name>A0ABY5L6E8_9SPHN</name>
<dbReference type="EMBL" id="CP101740">
    <property type="protein sequence ID" value="UUL82012.1"/>
    <property type="molecule type" value="Genomic_DNA"/>
</dbReference>
<dbReference type="SUPFAM" id="SSF54913">
    <property type="entry name" value="GlnB-like"/>
    <property type="match status" value="1"/>
</dbReference>
<organism evidence="2 3">
    <name type="scientific">Sphingomonas qomolangmaensis</name>
    <dbReference type="NCBI Taxonomy" id="2918765"/>
    <lineage>
        <taxon>Bacteria</taxon>
        <taxon>Pseudomonadati</taxon>
        <taxon>Pseudomonadota</taxon>
        <taxon>Alphaproteobacteria</taxon>
        <taxon>Sphingomonadales</taxon>
        <taxon>Sphingomonadaceae</taxon>
        <taxon>Sphingomonas</taxon>
    </lineage>
</organism>
<dbReference type="InterPro" id="IPR011322">
    <property type="entry name" value="N-reg_PII-like_a/b"/>
</dbReference>